<dbReference type="AlphaFoldDB" id="A0ABD3WRK4"/>
<dbReference type="Proteomes" id="UP001634394">
    <property type="component" value="Unassembled WGS sequence"/>
</dbReference>
<proteinExistence type="predicted"/>
<sequence>MADSTYSMQSRDPSLMRAKTEIEDEFLIKIGAKKEEIQWHPQILAEKLKRPQTSIGVEYRSSSSLKPDDTDVVPGNSWINRSQACRQLQQTNQRGPRLRFINKKGFTVGKLSGGMDTSWGLCYFPGRVTHL</sequence>
<accession>A0ABD3WRK4</accession>
<name>A0ABD3WRK4_SINWO</name>
<evidence type="ECO:0000313" key="1">
    <source>
        <dbReference type="EMBL" id="KAL3876606.1"/>
    </source>
</evidence>
<organism evidence="1 2">
    <name type="scientific">Sinanodonta woodiana</name>
    <name type="common">Chinese pond mussel</name>
    <name type="synonym">Anodonta woodiana</name>
    <dbReference type="NCBI Taxonomy" id="1069815"/>
    <lineage>
        <taxon>Eukaryota</taxon>
        <taxon>Metazoa</taxon>
        <taxon>Spiralia</taxon>
        <taxon>Lophotrochozoa</taxon>
        <taxon>Mollusca</taxon>
        <taxon>Bivalvia</taxon>
        <taxon>Autobranchia</taxon>
        <taxon>Heteroconchia</taxon>
        <taxon>Palaeoheterodonta</taxon>
        <taxon>Unionida</taxon>
        <taxon>Unionoidea</taxon>
        <taxon>Unionidae</taxon>
        <taxon>Unioninae</taxon>
        <taxon>Sinanodonta</taxon>
    </lineage>
</organism>
<keyword evidence="2" id="KW-1185">Reference proteome</keyword>
<protein>
    <submittedName>
        <fullName evidence="1">Uncharacterized protein</fullName>
    </submittedName>
</protein>
<dbReference type="EMBL" id="JBJQND010000005">
    <property type="protein sequence ID" value="KAL3876606.1"/>
    <property type="molecule type" value="Genomic_DNA"/>
</dbReference>
<reference evidence="1 2" key="1">
    <citation type="submission" date="2024-11" db="EMBL/GenBank/DDBJ databases">
        <title>Chromosome-level genome assembly of the freshwater bivalve Anodonta woodiana.</title>
        <authorList>
            <person name="Chen X."/>
        </authorList>
    </citation>
    <scope>NUCLEOTIDE SEQUENCE [LARGE SCALE GENOMIC DNA]</scope>
    <source>
        <strain evidence="1">MN2024</strain>
        <tissue evidence="1">Gills</tissue>
    </source>
</reference>
<gene>
    <name evidence="1" type="ORF">ACJMK2_034428</name>
</gene>
<comment type="caution">
    <text evidence="1">The sequence shown here is derived from an EMBL/GenBank/DDBJ whole genome shotgun (WGS) entry which is preliminary data.</text>
</comment>
<evidence type="ECO:0000313" key="2">
    <source>
        <dbReference type="Proteomes" id="UP001634394"/>
    </source>
</evidence>